<keyword evidence="10" id="KW-1185">Reference proteome</keyword>
<organism evidence="9 10">
    <name type="scientific">Vibrio penaeicida</name>
    <dbReference type="NCBI Taxonomy" id="104609"/>
    <lineage>
        <taxon>Bacteria</taxon>
        <taxon>Pseudomonadati</taxon>
        <taxon>Pseudomonadota</taxon>
        <taxon>Gammaproteobacteria</taxon>
        <taxon>Vibrionales</taxon>
        <taxon>Vibrionaceae</taxon>
        <taxon>Vibrio</taxon>
    </lineage>
</organism>
<evidence type="ECO:0000256" key="6">
    <source>
        <dbReference type="ARBA" id="ARBA00022833"/>
    </source>
</evidence>
<dbReference type="GO" id="GO:0008237">
    <property type="term" value="F:metallopeptidase activity"/>
    <property type="evidence" value="ECO:0007669"/>
    <property type="project" value="UniProtKB-KW"/>
</dbReference>
<evidence type="ECO:0000313" key="9">
    <source>
        <dbReference type="EMBL" id="GLQ74140.1"/>
    </source>
</evidence>
<dbReference type="InterPro" id="IPR009045">
    <property type="entry name" value="Zn_M74/Hedgehog-like"/>
</dbReference>
<dbReference type="GO" id="GO:0046872">
    <property type="term" value="F:metal ion binding"/>
    <property type="evidence" value="ECO:0007669"/>
    <property type="project" value="UniProtKB-KW"/>
</dbReference>
<dbReference type="EMBL" id="BSNX01000055">
    <property type="protein sequence ID" value="GLQ74140.1"/>
    <property type="molecule type" value="Genomic_DNA"/>
</dbReference>
<sequence length="235" mass="26782">MNFQYGKVVKQTILGLLLATIAFPSMSKPSTCYGTTSNGYLENGVKLPLYGENFESYSLLASAAGRTYVHSAVSEIMLSAYQNLLKSHPDKIFKYAETGFEEGGEFSPHKTHRNGLSVDFMTPMINQDGESEHLPTNPLNRLGYDIELDAKGRYDDLEIDFTALAAHLVELHKESKKRGHDLWRVIFDPKLQSGLFKTTYGSYIKENIKLSKRRSWVRHDEHYHVDFIIPCNRKK</sequence>
<keyword evidence="3 8" id="KW-0732">Signal</keyword>
<evidence type="ECO:0000256" key="2">
    <source>
        <dbReference type="ARBA" id="ARBA00022723"/>
    </source>
</evidence>
<keyword evidence="4" id="KW-0574">Periplasm</keyword>
<keyword evidence="1" id="KW-0645">Protease</keyword>
<protein>
    <recommendedName>
        <fullName evidence="11">Replication initiation protein</fullName>
    </recommendedName>
</protein>
<keyword evidence="6" id="KW-0862">Zinc</keyword>
<dbReference type="AlphaFoldDB" id="A0AAV5NU62"/>
<evidence type="ECO:0000256" key="1">
    <source>
        <dbReference type="ARBA" id="ARBA00022670"/>
    </source>
</evidence>
<evidence type="ECO:0000256" key="5">
    <source>
        <dbReference type="ARBA" id="ARBA00022801"/>
    </source>
</evidence>
<feature type="chain" id="PRO_5043663574" description="Replication initiation protein" evidence="8">
    <location>
        <begin position="28"/>
        <end position="235"/>
    </location>
</feature>
<evidence type="ECO:0000256" key="4">
    <source>
        <dbReference type="ARBA" id="ARBA00022764"/>
    </source>
</evidence>
<keyword evidence="2" id="KW-0479">Metal-binding</keyword>
<keyword evidence="5" id="KW-0378">Hydrolase</keyword>
<evidence type="ECO:0000256" key="3">
    <source>
        <dbReference type="ARBA" id="ARBA00022729"/>
    </source>
</evidence>
<dbReference type="InterPro" id="IPR005073">
    <property type="entry name" value="Peptidase_M74"/>
</dbReference>
<dbReference type="RefSeq" id="WP_224055866.1">
    <property type="nucleotide sequence ID" value="NZ_AP025145.1"/>
</dbReference>
<proteinExistence type="predicted"/>
<evidence type="ECO:0000256" key="8">
    <source>
        <dbReference type="SAM" id="SignalP"/>
    </source>
</evidence>
<dbReference type="Gene3D" id="3.30.1380.10">
    <property type="match status" value="1"/>
</dbReference>
<dbReference type="GO" id="GO:0006508">
    <property type="term" value="P:proteolysis"/>
    <property type="evidence" value="ECO:0007669"/>
    <property type="project" value="UniProtKB-KW"/>
</dbReference>
<dbReference type="GO" id="GO:0004252">
    <property type="term" value="F:serine-type endopeptidase activity"/>
    <property type="evidence" value="ECO:0007669"/>
    <property type="project" value="InterPro"/>
</dbReference>
<dbReference type="Pfam" id="PF03411">
    <property type="entry name" value="Peptidase_M74"/>
    <property type="match status" value="1"/>
</dbReference>
<dbReference type="Proteomes" id="UP001156690">
    <property type="component" value="Unassembled WGS sequence"/>
</dbReference>
<accession>A0AAV5NU62</accession>
<keyword evidence="7" id="KW-0482">Metalloprotease</keyword>
<gene>
    <name evidence="9" type="ORF">GCM10007932_35010</name>
</gene>
<evidence type="ECO:0008006" key="11">
    <source>
        <dbReference type="Google" id="ProtNLM"/>
    </source>
</evidence>
<evidence type="ECO:0000313" key="10">
    <source>
        <dbReference type="Proteomes" id="UP001156690"/>
    </source>
</evidence>
<name>A0AAV5NU62_9VIBR</name>
<comment type="caution">
    <text evidence="9">The sequence shown here is derived from an EMBL/GenBank/DDBJ whole genome shotgun (WGS) entry which is preliminary data.</text>
</comment>
<feature type="signal peptide" evidence="8">
    <location>
        <begin position="1"/>
        <end position="27"/>
    </location>
</feature>
<dbReference type="SUPFAM" id="SSF55166">
    <property type="entry name" value="Hedgehog/DD-peptidase"/>
    <property type="match status" value="1"/>
</dbReference>
<evidence type="ECO:0000256" key="7">
    <source>
        <dbReference type="ARBA" id="ARBA00023049"/>
    </source>
</evidence>
<dbReference type="GO" id="GO:0030288">
    <property type="term" value="C:outer membrane-bounded periplasmic space"/>
    <property type="evidence" value="ECO:0007669"/>
    <property type="project" value="InterPro"/>
</dbReference>
<reference evidence="10" key="1">
    <citation type="journal article" date="2019" name="Int. J. Syst. Evol. Microbiol.">
        <title>The Global Catalogue of Microorganisms (GCM) 10K type strain sequencing project: providing services to taxonomists for standard genome sequencing and annotation.</title>
        <authorList>
            <consortium name="The Broad Institute Genomics Platform"/>
            <consortium name="The Broad Institute Genome Sequencing Center for Infectious Disease"/>
            <person name="Wu L."/>
            <person name="Ma J."/>
        </authorList>
    </citation>
    <scope>NUCLEOTIDE SEQUENCE [LARGE SCALE GENOMIC DNA]</scope>
    <source>
        <strain evidence="10">NBRC 15640</strain>
    </source>
</reference>